<dbReference type="EMBL" id="JANPWB010000009">
    <property type="protein sequence ID" value="KAJ1149294.1"/>
    <property type="molecule type" value="Genomic_DNA"/>
</dbReference>
<dbReference type="AlphaFoldDB" id="A0AAV7R917"/>
<evidence type="ECO:0000313" key="2">
    <source>
        <dbReference type="Proteomes" id="UP001066276"/>
    </source>
</evidence>
<gene>
    <name evidence="1" type="ORF">NDU88_002105</name>
</gene>
<reference evidence="1" key="1">
    <citation type="journal article" date="2022" name="bioRxiv">
        <title>Sequencing and chromosome-scale assembly of the giantPleurodeles waltlgenome.</title>
        <authorList>
            <person name="Brown T."/>
            <person name="Elewa A."/>
            <person name="Iarovenko S."/>
            <person name="Subramanian E."/>
            <person name="Araus A.J."/>
            <person name="Petzold A."/>
            <person name="Susuki M."/>
            <person name="Suzuki K.-i.T."/>
            <person name="Hayashi T."/>
            <person name="Toyoda A."/>
            <person name="Oliveira C."/>
            <person name="Osipova E."/>
            <person name="Leigh N.D."/>
            <person name="Simon A."/>
            <person name="Yun M.H."/>
        </authorList>
    </citation>
    <scope>NUCLEOTIDE SEQUENCE</scope>
    <source>
        <strain evidence="1">20211129_DDA</strain>
        <tissue evidence="1">Liver</tissue>
    </source>
</reference>
<name>A0AAV7R917_PLEWA</name>
<dbReference type="Proteomes" id="UP001066276">
    <property type="component" value="Chromosome 5"/>
</dbReference>
<proteinExistence type="predicted"/>
<sequence length="101" mass="10926">MRKCGGLLLQAAAILEEELVYRTAGILQKHSIGVVDVRASCPRGYRKGKEIVGQVASSRSHGSAPNYAKLRPATPFFAARVGAQLGAQLRQRELSNSLKLH</sequence>
<comment type="caution">
    <text evidence="1">The sequence shown here is derived from an EMBL/GenBank/DDBJ whole genome shotgun (WGS) entry which is preliminary data.</text>
</comment>
<keyword evidence="2" id="KW-1185">Reference proteome</keyword>
<organism evidence="1 2">
    <name type="scientific">Pleurodeles waltl</name>
    <name type="common">Iberian ribbed newt</name>
    <dbReference type="NCBI Taxonomy" id="8319"/>
    <lineage>
        <taxon>Eukaryota</taxon>
        <taxon>Metazoa</taxon>
        <taxon>Chordata</taxon>
        <taxon>Craniata</taxon>
        <taxon>Vertebrata</taxon>
        <taxon>Euteleostomi</taxon>
        <taxon>Amphibia</taxon>
        <taxon>Batrachia</taxon>
        <taxon>Caudata</taxon>
        <taxon>Salamandroidea</taxon>
        <taxon>Salamandridae</taxon>
        <taxon>Pleurodelinae</taxon>
        <taxon>Pleurodeles</taxon>
    </lineage>
</organism>
<evidence type="ECO:0000313" key="1">
    <source>
        <dbReference type="EMBL" id="KAJ1149294.1"/>
    </source>
</evidence>
<protein>
    <submittedName>
        <fullName evidence="1">Uncharacterized protein</fullName>
    </submittedName>
</protein>
<accession>A0AAV7R917</accession>